<name>A0ACB7G641_MANES</name>
<gene>
    <name evidence="1" type="ORF">MANES_16G060450v8</name>
</gene>
<organism evidence="1 2">
    <name type="scientific">Manihot esculenta</name>
    <name type="common">Cassava</name>
    <name type="synonym">Jatropha manihot</name>
    <dbReference type="NCBI Taxonomy" id="3983"/>
    <lineage>
        <taxon>Eukaryota</taxon>
        <taxon>Viridiplantae</taxon>
        <taxon>Streptophyta</taxon>
        <taxon>Embryophyta</taxon>
        <taxon>Tracheophyta</taxon>
        <taxon>Spermatophyta</taxon>
        <taxon>Magnoliopsida</taxon>
        <taxon>eudicotyledons</taxon>
        <taxon>Gunneridae</taxon>
        <taxon>Pentapetalae</taxon>
        <taxon>rosids</taxon>
        <taxon>fabids</taxon>
        <taxon>Malpighiales</taxon>
        <taxon>Euphorbiaceae</taxon>
        <taxon>Crotonoideae</taxon>
        <taxon>Manihoteae</taxon>
        <taxon>Manihot</taxon>
    </lineage>
</organism>
<dbReference type="Proteomes" id="UP000091857">
    <property type="component" value="Chromosome 16"/>
</dbReference>
<protein>
    <submittedName>
        <fullName evidence="1">Uncharacterized protein</fullName>
    </submittedName>
</protein>
<comment type="caution">
    <text evidence="1">The sequence shown here is derived from an EMBL/GenBank/DDBJ whole genome shotgun (WGS) entry which is preliminary data.</text>
</comment>
<evidence type="ECO:0000313" key="1">
    <source>
        <dbReference type="EMBL" id="KAG8635692.1"/>
    </source>
</evidence>
<accession>A0ACB7G641</accession>
<reference evidence="2" key="1">
    <citation type="journal article" date="2016" name="Nat. Biotechnol.">
        <title>Sequencing wild and cultivated cassava and related species reveals extensive interspecific hybridization and genetic diversity.</title>
        <authorList>
            <person name="Bredeson J.V."/>
            <person name="Lyons J.B."/>
            <person name="Prochnik S.E."/>
            <person name="Wu G.A."/>
            <person name="Ha C.M."/>
            <person name="Edsinger-Gonzales E."/>
            <person name="Grimwood J."/>
            <person name="Schmutz J."/>
            <person name="Rabbi I.Y."/>
            <person name="Egesi C."/>
            <person name="Nauluvula P."/>
            <person name="Lebot V."/>
            <person name="Ndunguru J."/>
            <person name="Mkamilo G."/>
            <person name="Bart R.S."/>
            <person name="Setter T.L."/>
            <person name="Gleadow R.M."/>
            <person name="Kulakow P."/>
            <person name="Ferguson M.E."/>
            <person name="Rounsley S."/>
            <person name="Rokhsar D.S."/>
        </authorList>
    </citation>
    <scope>NUCLEOTIDE SEQUENCE [LARGE SCALE GENOMIC DNA]</scope>
    <source>
        <strain evidence="2">cv. AM560-2</strain>
    </source>
</reference>
<proteinExistence type="predicted"/>
<dbReference type="EMBL" id="CM004402">
    <property type="protein sequence ID" value="KAG8635692.1"/>
    <property type="molecule type" value="Genomic_DNA"/>
</dbReference>
<keyword evidence="2" id="KW-1185">Reference proteome</keyword>
<evidence type="ECO:0000313" key="2">
    <source>
        <dbReference type="Proteomes" id="UP000091857"/>
    </source>
</evidence>
<sequence>MVRTVHGLGVFIRTDRFKPALPTNLVKPKYLIGLDLSVGSQGKPFTPDLTSLTLLFFFSSLLFHSLPSTSISSHFKLRFPCRR</sequence>